<evidence type="ECO:0000256" key="5">
    <source>
        <dbReference type="ARBA" id="ARBA00022833"/>
    </source>
</evidence>
<accession>A0A399STN5</accession>
<evidence type="ECO:0000256" key="2">
    <source>
        <dbReference type="ARBA" id="ARBA00008072"/>
    </source>
</evidence>
<dbReference type="Gene3D" id="3.90.180.10">
    <property type="entry name" value="Medium-chain alcohol dehydrogenases, catalytic domain"/>
    <property type="match status" value="1"/>
</dbReference>
<dbReference type="InterPro" id="IPR013149">
    <property type="entry name" value="ADH-like_C"/>
</dbReference>
<dbReference type="EC" id="1.1.1.1" evidence="3"/>
<sequence length="363" mass="39571">MSEIAKARVFSGIPNVLDAKAIELPFLGNGEILVKNSMCSICKSDLHTLSGTRPGPTPSILGHEIVGEIVALPANPVLDFWGNQLKTGDLITWTIMASCGECSFCKRGLPQKCVSIKKYGHEKMEGHFRLTGGFASHTHLYPGTFTYKLPGEIDKRLLAGLNCSWATVVAAIRNADEIKGKNVLITGAGMLGLLAVMICREKGAAKIVVCDKDEQRLDLTKDFGADLTLKDCFSNSNEKEGSGMLQQNALIDVFLEMTGSNEIVQKIFQIAGIGASIVLAGSVFPVEDVVINPEHIVRRLLQIKGVHNYTPNDLGDAIMILQKTYRKYPFEKLFDQKTYGLENIDEAVAHATLSSKHRVVIGL</sequence>
<dbReference type="NCBIfam" id="TIGR03366">
    <property type="entry name" value="HpnZ_proposed"/>
    <property type="match status" value="1"/>
</dbReference>
<dbReference type="SUPFAM" id="SSF51735">
    <property type="entry name" value="NAD(P)-binding Rossmann-fold domains"/>
    <property type="match status" value="1"/>
</dbReference>
<reference evidence="10 11" key="1">
    <citation type="submission" date="2018-08" db="EMBL/GenBank/DDBJ databases">
        <title>Pallidiluteibacterium maritimus gen. nov., sp. nov., isolated from coastal sediment.</title>
        <authorList>
            <person name="Zhou L.Y."/>
        </authorList>
    </citation>
    <scope>NUCLEOTIDE SEQUENCE [LARGE SCALE GENOMIC DNA]</scope>
    <source>
        <strain evidence="10 11">XSD2</strain>
    </source>
</reference>
<protein>
    <recommendedName>
        <fullName evidence="3">alcohol dehydrogenase</fullName>
        <ecNumber evidence="3">1.1.1.1</ecNumber>
    </recommendedName>
</protein>
<proteinExistence type="inferred from homology"/>
<dbReference type="RefSeq" id="WP_119440117.1">
    <property type="nucleotide sequence ID" value="NZ_QWGR01000020.1"/>
</dbReference>
<dbReference type="PANTHER" id="PTHR42940:SF3">
    <property type="entry name" value="ALCOHOL DEHYDROGENASE 1-RELATED"/>
    <property type="match status" value="1"/>
</dbReference>
<evidence type="ECO:0000259" key="8">
    <source>
        <dbReference type="Pfam" id="PF00107"/>
    </source>
</evidence>
<dbReference type="InterPro" id="IPR011032">
    <property type="entry name" value="GroES-like_sf"/>
</dbReference>
<dbReference type="GO" id="GO:0005737">
    <property type="term" value="C:cytoplasm"/>
    <property type="evidence" value="ECO:0007669"/>
    <property type="project" value="TreeGrafter"/>
</dbReference>
<keyword evidence="11" id="KW-1185">Reference proteome</keyword>
<keyword evidence="6" id="KW-0560">Oxidoreductase</keyword>
<feature type="domain" description="Alcohol dehydrogenase-like N-terminal" evidence="9">
    <location>
        <begin position="28"/>
        <end position="150"/>
    </location>
</feature>
<evidence type="ECO:0000259" key="9">
    <source>
        <dbReference type="Pfam" id="PF08240"/>
    </source>
</evidence>
<comment type="caution">
    <text evidence="10">The sequence shown here is derived from an EMBL/GenBank/DDBJ whole genome shotgun (WGS) entry which is preliminary data.</text>
</comment>
<dbReference type="Proteomes" id="UP000265926">
    <property type="component" value="Unassembled WGS sequence"/>
</dbReference>
<evidence type="ECO:0000313" key="11">
    <source>
        <dbReference type="Proteomes" id="UP000265926"/>
    </source>
</evidence>
<comment type="similarity">
    <text evidence="2">Belongs to the zinc-containing alcohol dehydrogenase family.</text>
</comment>
<keyword evidence="5" id="KW-0862">Zinc</keyword>
<evidence type="ECO:0000256" key="4">
    <source>
        <dbReference type="ARBA" id="ARBA00022723"/>
    </source>
</evidence>
<dbReference type="Pfam" id="PF08240">
    <property type="entry name" value="ADH_N"/>
    <property type="match status" value="1"/>
</dbReference>
<keyword evidence="4" id="KW-0479">Metal-binding</keyword>
<dbReference type="PANTHER" id="PTHR42940">
    <property type="entry name" value="ALCOHOL DEHYDROGENASE 1-RELATED"/>
    <property type="match status" value="1"/>
</dbReference>
<dbReference type="GO" id="GO:0004022">
    <property type="term" value="F:alcohol dehydrogenase (NAD+) activity"/>
    <property type="evidence" value="ECO:0007669"/>
    <property type="project" value="UniProtKB-EC"/>
</dbReference>
<dbReference type="OrthoDB" id="9787435at2"/>
<evidence type="ECO:0000256" key="3">
    <source>
        <dbReference type="ARBA" id="ARBA00013190"/>
    </source>
</evidence>
<evidence type="ECO:0000313" key="10">
    <source>
        <dbReference type="EMBL" id="RIJ45771.1"/>
    </source>
</evidence>
<gene>
    <name evidence="10" type="ORF">D1614_21790</name>
</gene>
<dbReference type="InterPro" id="IPR036291">
    <property type="entry name" value="NAD(P)-bd_dom_sf"/>
</dbReference>
<dbReference type="Gene3D" id="3.40.50.720">
    <property type="entry name" value="NAD(P)-binding Rossmann-like Domain"/>
    <property type="match status" value="1"/>
</dbReference>
<dbReference type="SUPFAM" id="SSF50129">
    <property type="entry name" value="GroES-like"/>
    <property type="match status" value="1"/>
</dbReference>
<evidence type="ECO:0000256" key="1">
    <source>
        <dbReference type="ARBA" id="ARBA00001947"/>
    </source>
</evidence>
<dbReference type="InterPro" id="IPR013154">
    <property type="entry name" value="ADH-like_N"/>
</dbReference>
<name>A0A399STN5_9BACT</name>
<evidence type="ECO:0000256" key="6">
    <source>
        <dbReference type="ARBA" id="ARBA00023002"/>
    </source>
</evidence>
<dbReference type="GO" id="GO:0046872">
    <property type="term" value="F:metal ion binding"/>
    <property type="evidence" value="ECO:0007669"/>
    <property type="project" value="UniProtKB-KW"/>
</dbReference>
<dbReference type="CDD" id="cd08231">
    <property type="entry name" value="MDR_TM0436_like"/>
    <property type="match status" value="1"/>
</dbReference>
<organism evidence="10 11">
    <name type="scientific">Maribellus luteus</name>
    <dbReference type="NCBI Taxonomy" id="2305463"/>
    <lineage>
        <taxon>Bacteria</taxon>
        <taxon>Pseudomonadati</taxon>
        <taxon>Bacteroidota</taxon>
        <taxon>Bacteroidia</taxon>
        <taxon>Marinilabiliales</taxon>
        <taxon>Prolixibacteraceae</taxon>
        <taxon>Maribellus</taxon>
    </lineage>
</organism>
<dbReference type="Pfam" id="PF00107">
    <property type="entry name" value="ADH_zinc_N"/>
    <property type="match status" value="1"/>
</dbReference>
<feature type="domain" description="Alcohol dehydrogenase-like C-terminal" evidence="8">
    <location>
        <begin position="191"/>
        <end position="320"/>
    </location>
</feature>
<evidence type="ECO:0000256" key="7">
    <source>
        <dbReference type="ARBA" id="ARBA00023027"/>
    </source>
</evidence>
<comment type="cofactor">
    <cofactor evidence="1">
        <name>Zn(2+)</name>
        <dbReference type="ChEBI" id="CHEBI:29105"/>
    </cofactor>
</comment>
<keyword evidence="7" id="KW-0520">NAD</keyword>
<dbReference type="InterPro" id="IPR017743">
    <property type="entry name" value="ADH_phosphonate_catab-assoc"/>
</dbReference>
<dbReference type="AlphaFoldDB" id="A0A399STN5"/>
<dbReference type="EMBL" id="QWGR01000020">
    <property type="protein sequence ID" value="RIJ45771.1"/>
    <property type="molecule type" value="Genomic_DNA"/>
</dbReference>